<dbReference type="EMBL" id="JBEXIP010000001">
    <property type="protein sequence ID" value="MET8431354.1"/>
    <property type="molecule type" value="Genomic_DNA"/>
</dbReference>
<dbReference type="RefSeq" id="WP_356708183.1">
    <property type="nucleotide sequence ID" value="NZ_JBEXIP010000001.1"/>
</dbReference>
<evidence type="ECO:0000313" key="2">
    <source>
        <dbReference type="EMBL" id="MET8431354.1"/>
    </source>
</evidence>
<reference evidence="2 3" key="1">
    <citation type="submission" date="2024-06" db="EMBL/GenBank/DDBJ databases">
        <title>The Natural Products Discovery Center: Release of the First 8490 Sequenced Strains for Exploring Actinobacteria Biosynthetic Diversity.</title>
        <authorList>
            <person name="Kalkreuter E."/>
            <person name="Kautsar S.A."/>
            <person name="Yang D."/>
            <person name="Bader C.D."/>
            <person name="Teijaro C.N."/>
            <person name="Fluegel L."/>
            <person name="Davis C.M."/>
            <person name="Simpson J.R."/>
            <person name="Lauterbach L."/>
            <person name="Steele A.D."/>
            <person name="Gui C."/>
            <person name="Meng S."/>
            <person name="Li G."/>
            <person name="Viehrig K."/>
            <person name="Ye F."/>
            <person name="Su P."/>
            <person name="Kiefer A.F."/>
            <person name="Nichols A."/>
            <person name="Cepeda A.J."/>
            <person name="Yan W."/>
            <person name="Fan B."/>
            <person name="Jiang Y."/>
            <person name="Adhikari A."/>
            <person name="Zheng C.-J."/>
            <person name="Schuster L."/>
            <person name="Cowan T.M."/>
            <person name="Smanski M.J."/>
            <person name="Chevrette M.G."/>
            <person name="De Carvalho L.P.S."/>
            <person name="Shen B."/>
        </authorList>
    </citation>
    <scope>NUCLEOTIDE SEQUENCE [LARGE SCALE GENOMIC DNA]</scope>
    <source>
        <strain evidence="2 3">NPDC005137</strain>
    </source>
</reference>
<evidence type="ECO:0000256" key="1">
    <source>
        <dbReference type="SAM" id="MobiDB-lite"/>
    </source>
</evidence>
<proteinExistence type="predicted"/>
<name>A0ABV2U2R9_9ACTN</name>
<dbReference type="Proteomes" id="UP001550044">
    <property type="component" value="Unassembled WGS sequence"/>
</dbReference>
<sequence>MHSNRLALRLVPSTNGLGRVHGAVRWTGPDLGAEDGQEMRTAVAVGHDICGFPQFATVPVGTVVTVETPRQVLRHKVRARHRIPGHRLRPLPGRPDVPALRGTGHRLHVPDA</sequence>
<gene>
    <name evidence="2" type="ORF">ABZV61_00900</name>
</gene>
<organism evidence="2 3">
    <name type="scientific">Streptomyces sp. 900116325</name>
    <dbReference type="NCBI Taxonomy" id="3154295"/>
    <lineage>
        <taxon>Bacteria</taxon>
        <taxon>Bacillati</taxon>
        <taxon>Actinomycetota</taxon>
        <taxon>Actinomycetes</taxon>
        <taxon>Kitasatosporales</taxon>
        <taxon>Streptomycetaceae</taxon>
        <taxon>Streptomyces</taxon>
    </lineage>
</organism>
<accession>A0ABV2U2R9</accession>
<protein>
    <submittedName>
        <fullName evidence="2">Uncharacterized protein</fullName>
    </submittedName>
</protein>
<keyword evidence="3" id="KW-1185">Reference proteome</keyword>
<feature type="region of interest" description="Disordered" evidence="1">
    <location>
        <begin position="81"/>
        <end position="112"/>
    </location>
</feature>
<evidence type="ECO:0000313" key="3">
    <source>
        <dbReference type="Proteomes" id="UP001550044"/>
    </source>
</evidence>
<feature type="compositionally biased region" description="Basic residues" evidence="1">
    <location>
        <begin position="103"/>
        <end position="112"/>
    </location>
</feature>
<comment type="caution">
    <text evidence="2">The sequence shown here is derived from an EMBL/GenBank/DDBJ whole genome shotgun (WGS) entry which is preliminary data.</text>
</comment>